<name>A0ABU2LE31_9ACTN</name>
<dbReference type="Pfam" id="PF01569">
    <property type="entry name" value="PAP2"/>
    <property type="match status" value="1"/>
</dbReference>
<dbReference type="Proteomes" id="UP001183388">
    <property type="component" value="Unassembled WGS sequence"/>
</dbReference>
<feature type="transmembrane region" description="Helical" evidence="1">
    <location>
        <begin position="183"/>
        <end position="201"/>
    </location>
</feature>
<keyword evidence="2" id="KW-0732">Signal</keyword>
<dbReference type="RefSeq" id="WP_311632707.1">
    <property type="nucleotide sequence ID" value="NZ_JAVREN010000045.1"/>
</dbReference>
<evidence type="ECO:0000256" key="1">
    <source>
        <dbReference type="SAM" id="Phobius"/>
    </source>
</evidence>
<evidence type="ECO:0000256" key="2">
    <source>
        <dbReference type="SAM" id="SignalP"/>
    </source>
</evidence>
<gene>
    <name evidence="4" type="ORF">RM780_22715</name>
</gene>
<keyword evidence="1" id="KW-0472">Membrane</keyword>
<dbReference type="InterPro" id="IPR000326">
    <property type="entry name" value="PAP2/HPO"/>
</dbReference>
<dbReference type="EMBL" id="JAVREN010000045">
    <property type="protein sequence ID" value="MDT0309746.1"/>
    <property type="molecule type" value="Genomic_DNA"/>
</dbReference>
<evidence type="ECO:0000313" key="4">
    <source>
        <dbReference type="EMBL" id="MDT0309746.1"/>
    </source>
</evidence>
<organism evidence="4 5">
    <name type="scientific">Streptomyces boetiae</name>
    <dbReference type="NCBI Taxonomy" id="3075541"/>
    <lineage>
        <taxon>Bacteria</taxon>
        <taxon>Bacillati</taxon>
        <taxon>Actinomycetota</taxon>
        <taxon>Actinomycetes</taxon>
        <taxon>Kitasatosporales</taxon>
        <taxon>Streptomycetaceae</taxon>
        <taxon>Streptomyces</taxon>
    </lineage>
</organism>
<dbReference type="CDD" id="cd03392">
    <property type="entry name" value="PAP2_like_2"/>
    <property type="match status" value="1"/>
</dbReference>
<dbReference type="Gene3D" id="1.20.144.10">
    <property type="entry name" value="Phosphatidic acid phosphatase type 2/haloperoxidase"/>
    <property type="match status" value="1"/>
</dbReference>
<dbReference type="SUPFAM" id="SSF48317">
    <property type="entry name" value="Acid phosphatase/Vanadium-dependent haloperoxidase"/>
    <property type="match status" value="1"/>
</dbReference>
<keyword evidence="5" id="KW-1185">Reference proteome</keyword>
<reference evidence="5" key="1">
    <citation type="submission" date="2023-07" db="EMBL/GenBank/DDBJ databases">
        <title>30 novel species of actinomycetes from the DSMZ collection.</title>
        <authorList>
            <person name="Nouioui I."/>
        </authorList>
    </citation>
    <scope>NUCLEOTIDE SEQUENCE [LARGE SCALE GENOMIC DNA]</scope>
    <source>
        <strain evidence="5">DSM 44917</strain>
    </source>
</reference>
<feature type="domain" description="Phosphatidic acid phosphatase type 2/haloperoxidase" evidence="3">
    <location>
        <begin position="82"/>
        <end position="198"/>
    </location>
</feature>
<feature type="transmembrane region" description="Helical" evidence="1">
    <location>
        <begin position="155"/>
        <end position="177"/>
    </location>
</feature>
<accession>A0ABU2LE31</accession>
<proteinExistence type="predicted"/>
<feature type="signal peptide" evidence="2">
    <location>
        <begin position="1"/>
        <end position="23"/>
    </location>
</feature>
<comment type="caution">
    <text evidence="4">The sequence shown here is derived from an EMBL/GenBank/DDBJ whole genome shotgun (WGS) entry which is preliminary data.</text>
</comment>
<dbReference type="InterPro" id="IPR036938">
    <property type="entry name" value="PAP2/HPO_sf"/>
</dbReference>
<keyword evidence="1" id="KW-0812">Transmembrane</keyword>
<feature type="chain" id="PRO_5046943708" evidence="2">
    <location>
        <begin position="24"/>
        <end position="237"/>
    </location>
</feature>
<dbReference type="SMART" id="SM00014">
    <property type="entry name" value="acidPPc"/>
    <property type="match status" value="1"/>
</dbReference>
<keyword evidence="1" id="KW-1133">Transmembrane helix</keyword>
<sequence>MPFRYLLATAAAALFAVLLAVVAARGGDPFVLDRAAHDWAMDHRTRGWAEASEAVTDTGNRLVPYLLCALAGALASPRRTWWLGALTGPGALLAAQLLRYNLVHAVGRERPPVEDWFMHVNGPALPSGHATTSALTAIALASALLLHCRRPATRALAVALPAAWATAVGLTRIYLGVHWPTDVLGGWLLATALTCLALPPLSRALSRTAVDAVAAEAAGRTGREGAAGRDGKRAAGS</sequence>
<evidence type="ECO:0000313" key="5">
    <source>
        <dbReference type="Proteomes" id="UP001183388"/>
    </source>
</evidence>
<dbReference type="PANTHER" id="PTHR14969:SF13">
    <property type="entry name" value="AT30094P"/>
    <property type="match status" value="1"/>
</dbReference>
<dbReference type="PANTHER" id="PTHR14969">
    <property type="entry name" value="SPHINGOSINE-1-PHOSPHATE PHOSPHOHYDROLASE"/>
    <property type="match status" value="1"/>
</dbReference>
<protein>
    <submittedName>
        <fullName evidence="4">Phosphatase PAP2 family protein</fullName>
    </submittedName>
</protein>
<feature type="transmembrane region" description="Helical" evidence="1">
    <location>
        <begin position="128"/>
        <end position="148"/>
    </location>
</feature>
<evidence type="ECO:0000259" key="3">
    <source>
        <dbReference type="SMART" id="SM00014"/>
    </source>
</evidence>